<dbReference type="Pfam" id="PF06585">
    <property type="entry name" value="JHBP"/>
    <property type="match status" value="1"/>
</dbReference>
<feature type="chain" id="PRO_5042043871" evidence="1">
    <location>
        <begin position="17"/>
        <end position="152"/>
    </location>
</feature>
<dbReference type="GO" id="GO:0005615">
    <property type="term" value="C:extracellular space"/>
    <property type="evidence" value="ECO:0007669"/>
    <property type="project" value="TreeGrafter"/>
</dbReference>
<reference evidence="2" key="2">
    <citation type="submission" date="2023-05" db="EMBL/GenBank/DDBJ databases">
        <authorList>
            <person name="Fouks B."/>
        </authorList>
    </citation>
    <scope>NUCLEOTIDE SEQUENCE</scope>
    <source>
        <strain evidence="2">Stay&amp;Tobe</strain>
        <tissue evidence="2">Testes</tissue>
    </source>
</reference>
<dbReference type="AlphaFoldDB" id="A0AAD8E5N1"/>
<organism evidence="2 3">
    <name type="scientific">Diploptera punctata</name>
    <name type="common">Pacific beetle cockroach</name>
    <dbReference type="NCBI Taxonomy" id="6984"/>
    <lineage>
        <taxon>Eukaryota</taxon>
        <taxon>Metazoa</taxon>
        <taxon>Ecdysozoa</taxon>
        <taxon>Arthropoda</taxon>
        <taxon>Hexapoda</taxon>
        <taxon>Insecta</taxon>
        <taxon>Pterygota</taxon>
        <taxon>Neoptera</taxon>
        <taxon>Polyneoptera</taxon>
        <taxon>Dictyoptera</taxon>
        <taxon>Blattodea</taxon>
        <taxon>Blaberoidea</taxon>
        <taxon>Blaberidae</taxon>
        <taxon>Diplopterinae</taxon>
        <taxon>Diploptera</taxon>
    </lineage>
</organism>
<reference evidence="2" key="1">
    <citation type="journal article" date="2023" name="IScience">
        <title>Live-bearing cockroach genome reveals convergent evolutionary mechanisms linked to viviparity in insects and beyond.</title>
        <authorList>
            <person name="Fouks B."/>
            <person name="Harrison M.C."/>
            <person name="Mikhailova A.A."/>
            <person name="Marchal E."/>
            <person name="English S."/>
            <person name="Carruthers M."/>
            <person name="Jennings E.C."/>
            <person name="Chiamaka E.L."/>
            <person name="Frigard R.A."/>
            <person name="Pippel M."/>
            <person name="Attardo G.M."/>
            <person name="Benoit J.B."/>
            <person name="Bornberg-Bauer E."/>
            <person name="Tobe S.S."/>
        </authorList>
    </citation>
    <scope>NUCLEOTIDE SEQUENCE</scope>
    <source>
        <strain evidence="2">Stay&amp;Tobe</strain>
    </source>
</reference>
<sequence length="152" mass="17531">MLFSTVIFLSFSCISAKLPHYIKPCARSNPNFNECALKHANENIKELVKVGQETEVNGTYILENIGGKSFLKTVKPQARLTSKRMYLRFENLFNGNKLLEDQMNKFLDANWKDVYEELTEPGTEVMLEILISIINKIHMIAPFEEMFPEKLP</sequence>
<feature type="signal peptide" evidence="1">
    <location>
        <begin position="1"/>
        <end position="16"/>
    </location>
</feature>
<dbReference type="PANTHER" id="PTHR11008:SF32">
    <property type="entry name" value="CIRCADIAN CLOCK-CONTROLLED PROTEIN DAYWAKE-RELATED"/>
    <property type="match status" value="1"/>
</dbReference>
<protein>
    <submittedName>
        <fullName evidence="2">Uncharacterized protein</fullName>
    </submittedName>
</protein>
<dbReference type="InterPro" id="IPR038606">
    <property type="entry name" value="To_sf"/>
</dbReference>
<dbReference type="Proteomes" id="UP001233999">
    <property type="component" value="Unassembled WGS sequence"/>
</dbReference>
<evidence type="ECO:0000256" key="1">
    <source>
        <dbReference type="SAM" id="SignalP"/>
    </source>
</evidence>
<evidence type="ECO:0000313" key="2">
    <source>
        <dbReference type="EMBL" id="KAJ9577452.1"/>
    </source>
</evidence>
<evidence type="ECO:0000313" key="3">
    <source>
        <dbReference type="Proteomes" id="UP001233999"/>
    </source>
</evidence>
<dbReference type="InterPro" id="IPR010562">
    <property type="entry name" value="Haemolymph_juvenile_hormone-bd"/>
</dbReference>
<dbReference type="PANTHER" id="PTHR11008">
    <property type="entry name" value="PROTEIN TAKEOUT-LIKE PROTEIN"/>
    <property type="match status" value="1"/>
</dbReference>
<gene>
    <name evidence="2" type="ORF">L9F63_005953</name>
</gene>
<name>A0AAD8E5N1_DIPPU</name>
<accession>A0AAD8E5N1</accession>
<comment type="caution">
    <text evidence="2">The sequence shown here is derived from an EMBL/GenBank/DDBJ whole genome shotgun (WGS) entry which is preliminary data.</text>
</comment>
<proteinExistence type="predicted"/>
<dbReference type="Gene3D" id="3.15.10.30">
    <property type="entry name" value="Haemolymph juvenile hormone binding protein"/>
    <property type="match status" value="1"/>
</dbReference>
<dbReference type="EMBL" id="JASPKZ010009357">
    <property type="protein sequence ID" value="KAJ9577452.1"/>
    <property type="molecule type" value="Genomic_DNA"/>
</dbReference>
<keyword evidence="3" id="KW-1185">Reference proteome</keyword>
<keyword evidence="1" id="KW-0732">Signal</keyword>